<evidence type="ECO:0000313" key="1">
    <source>
        <dbReference type="EMBL" id="GLJ75376.1"/>
    </source>
</evidence>
<protein>
    <recommendedName>
        <fullName evidence="3">LysM domain-containing protein</fullName>
    </recommendedName>
</protein>
<accession>A0A9W6LZ10</accession>
<keyword evidence="2" id="KW-1185">Reference proteome</keyword>
<organism evidence="1 2">
    <name type="scientific">Leifsonia poae</name>
    <dbReference type="NCBI Taxonomy" id="110933"/>
    <lineage>
        <taxon>Bacteria</taxon>
        <taxon>Bacillati</taxon>
        <taxon>Actinomycetota</taxon>
        <taxon>Actinomycetes</taxon>
        <taxon>Micrococcales</taxon>
        <taxon>Microbacteriaceae</taxon>
        <taxon>Leifsonia</taxon>
    </lineage>
</organism>
<dbReference type="Proteomes" id="UP001142372">
    <property type="component" value="Unassembled WGS sequence"/>
</dbReference>
<sequence length="230" mass="24675">MPIAQPLPNLLVAGQTIGTGELRVIEHEPISDPVAEHPLTGAVRIVVRPDRGIEVRIRPDDPAHASLTGIDLMMTGKRHDGLPENIQDEDRFALNSDASTTASDGELVMPLLVDLASFGDPTFLHSIEETPAGDARVIAAAAITWTLPSAFPGLKAVDSGSATNARGRTVSDNGTLAYYIPSPYDTIYQVTRRFGLTETQLLWLNPELLANTPDPELKSGIGVNLDPGRR</sequence>
<comment type="caution">
    <text evidence="1">The sequence shown here is derived from an EMBL/GenBank/DDBJ whole genome shotgun (WGS) entry which is preliminary data.</text>
</comment>
<gene>
    <name evidence="1" type="ORF">GCM10017584_09500</name>
</gene>
<reference evidence="1" key="2">
    <citation type="submission" date="2023-01" db="EMBL/GenBank/DDBJ databases">
        <authorList>
            <person name="Sun Q."/>
            <person name="Evtushenko L."/>
        </authorList>
    </citation>
    <scope>NUCLEOTIDE SEQUENCE</scope>
    <source>
        <strain evidence="1">VKM Ac-1401</strain>
    </source>
</reference>
<proteinExistence type="predicted"/>
<evidence type="ECO:0000313" key="2">
    <source>
        <dbReference type="Proteomes" id="UP001142372"/>
    </source>
</evidence>
<name>A0A9W6LZ10_9MICO</name>
<reference evidence="1" key="1">
    <citation type="journal article" date="2014" name="Int. J. Syst. Evol. Microbiol.">
        <title>Complete genome sequence of Corynebacterium casei LMG S-19264T (=DSM 44701T), isolated from a smear-ripened cheese.</title>
        <authorList>
            <consortium name="US DOE Joint Genome Institute (JGI-PGF)"/>
            <person name="Walter F."/>
            <person name="Albersmeier A."/>
            <person name="Kalinowski J."/>
            <person name="Ruckert C."/>
        </authorList>
    </citation>
    <scope>NUCLEOTIDE SEQUENCE</scope>
    <source>
        <strain evidence="1">VKM Ac-1401</strain>
    </source>
</reference>
<dbReference type="EMBL" id="BSEN01000003">
    <property type="protein sequence ID" value="GLJ75376.1"/>
    <property type="molecule type" value="Genomic_DNA"/>
</dbReference>
<evidence type="ECO:0008006" key="3">
    <source>
        <dbReference type="Google" id="ProtNLM"/>
    </source>
</evidence>
<dbReference type="RefSeq" id="WP_271176057.1">
    <property type="nucleotide sequence ID" value="NZ_BAAAJO010000001.1"/>
</dbReference>
<dbReference type="AlphaFoldDB" id="A0A9W6LZ10"/>